<dbReference type="GO" id="GO:0071028">
    <property type="term" value="P:nuclear mRNA surveillance"/>
    <property type="evidence" value="ECO:0000318"/>
    <property type="project" value="GO_Central"/>
</dbReference>
<dbReference type="RefSeq" id="XP_002630410.1">
    <property type="nucleotide sequence ID" value="XM_002630364.1"/>
</dbReference>
<evidence type="ECO:0000256" key="5">
    <source>
        <dbReference type="ARBA" id="ARBA00022552"/>
    </source>
</evidence>
<dbReference type="Proteomes" id="UP000008549">
    <property type="component" value="Unassembled WGS sequence"/>
</dbReference>
<keyword evidence="4" id="KW-0963">Cytoplasm</keyword>
<feature type="domain" description="tRNA/rRNA methyltransferase SpoU type" evidence="13">
    <location>
        <begin position="1"/>
        <end position="41"/>
    </location>
</feature>
<dbReference type="PANTHER" id="PTHR11097">
    <property type="entry name" value="EXOSOME COMPLEX EXONUCLEASE RIBOSOMAL RNA PROCESSING PROTEIN"/>
    <property type="match status" value="1"/>
</dbReference>
<dbReference type="GO" id="GO:0034475">
    <property type="term" value="P:U4 snRNA 3'-end processing"/>
    <property type="evidence" value="ECO:0000318"/>
    <property type="project" value="GO_Central"/>
</dbReference>
<dbReference type="GeneID" id="8571925"/>
<sequence>MGDEKEGVPVGLLRAVDQTVEIKQVGHTRSLNVHVTAALMIAKFAEQTNKVERGFVGIFFCLVLLIPVFEYLFFSVCPLHWSLNKNMSSEVLRGIDPRGYFSTFFREGVFPDGRGLLDEQKLVFKQGECGGVGSSVVSTQCVTVSCSIEASVSLVSDAPLVDIKIEPSQQLPEKDAEEYNSLLLSLFTIGNFVKRENLRCLDICDKTLPLEWQLHITIKVLSLEGSLLDAVVCAIGAALADTKLPSIALDHADTDESVIEKNQIRADYRTMHKLTLEEPLMCCSFGIFVDNESKQSKELLLLAPNFEAISVCRATCSVIVGKDNMVAVRERGRLANFSLLKKMCQITAERRQKFVETLRST</sequence>
<dbReference type="GO" id="GO:0000177">
    <property type="term" value="C:cytoplasmic exosome (RNase complex)"/>
    <property type="evidence" value="ECO:0000318"/>
    <property type="project" value="GO_Central"/>
</dbReference>
<feature type="domain" description="Exoribonuclease phosphorolytic" evidence="14">
    <location>
        <begin position="133"/>
        <end position="245"/>
    </location>
</feature>
<dbReference type="GO" id="GO:0035925">
    <property type="term" value="F:mRNA 3'-UTR AU-rich region binding"/>
    <property type="evidence" value="ECO:0000318"/>
    <property type="project" value="GO_Central"/>
</dbReference>
<dbReference type="Gene3D" id="3.30.230.70">
    <property type="entry name" value="GHMP Kinase, N-terminal domain"/>
    <property type="match status" value="1"/>
</dbReference>
<dbReference type="GO" id="GO:0034473">
    <property type="term" value="P:U1 snRNA 3'-end processing"/>
    <property type="evidence" value="ECO:0000318"/>
    <property type="project" value="GO_Central"/>
</dbReference>
<evidence type="ECO:0000256" key="7">
    <source>
        <dbReference type="ARBA" id="ARBA00022679"/>
    </source>
</evidence>
<dbReference type="GO" id="GO:0008173">
    <property type="term" value="F:RNA methyltransferase activity"/>
    <property type="evidence" value="ECO:0007669"/>
    <property type="project" value="InterPro"/>
</dbReference>
<evidence type="ECO:0000256" key="6">
    <source>
        <dbReference type="ARBA" id="ARBA00022603"/>
    </source>
</evidence>
<keyword evidence="8" id="KW-0271">Exosome</keyword>
<gene>
    <name evidence="17" type="primary">exos-8</name>
    <name evidence="15" type="synonym">Cbr-exos-8</name>
    <name evidence="17" type="ORF">CBG11133</name>
    <name evidence="15" type="ORF">CBG_11133</name>
</gene>
<keyword evidence="10" id="KW-0539">Nucleus</keyword>
<dbReference type="InterPro" id="IPR001247">
    <property type="entry name" value="ExoRNase_PH_dom1"/>
</dbReference>
<evidence type="ECO:0000256" key="8">
    <source>
        <dbReference type="ARBA" id="ARBA00022835"/>
    </source>
</evidence>
<organism evidence="15 16">
    <name type="scientific">Caenorhabditis briggsae</name>
    <dbReference type="NCBI Taxonomy" id="6238"/>
    <lineage>
        <taxon>Eukaryota</taxon>
        <taxon>Metazoa</taxon>
        <taxon>Ecdysozoa</taxon>
        <taxon>Nematoda</taxon>
        <taxon>Chromadorea</taxon>
        <taxon>Rhabditida</taxon>
        <taxon>Rhabditina</taxon>
        <taxon>Rhabditomorpha</taxon>
        <taxon>Rhabditoidea</taxon>
        <taxon>Rhabditidae</taxon>
        <taxon>Peloderinae</taxon>
        <taxon>Caenorhabditis</taxon>
    </lineage>
</organism>
<dbReference type="Gene3D" id="3.40.1280.10">
    <property type="match status" value="1"/>
</dbReference>
<keyword evidence="12" id="KW-0812">Transmembrane</keyword>
<dbReference type="WormBase" id="CBG11133">
    <property type="protein sequence ID" value="CBP48207"/>
    <property type="gene ID" value="WBGene00032306"/>
    <property type="gene designation" value="Cbr-exos-8"/>
</dbReference>
<evidence type="ECO:0000256" key="2">
    <source>
        <dbReference type="ARBA" id="ARBA00004604"/>
    </source>
</evidence>
<dbReference type="GO" id="GO:0016075">
    <property type="term" value="P:rRNA catabolic process"/>
    <property type="evidence" value="ECO:0000318"/>
    <property type="project" value="GO_Central"/>
</dbReference>
<evidence type="ECO:0000313" key="17">
    <source>
        <dbReference type="WormBase" id="CBG11133"/>
    </source>
</evidence>
<dbReference type="GO" id="GO:0000176">
    <property type="term" value="C:nuclear exosome (RNase complex)"/>
    <property type="evidence" value="ECO:0000318"/>
    <property type="project" value="GO_Central"/>
</dbReference>
<dbReference type="GO" id="GO:0005730">
    <property type="term" value="C:nucleolus"/>
    <property type="evidence" value="ECO:0007669"/>
    <property type="project" value="UniProtKB-SubCell"/>
</dbReference>
<dbReference type="EMBL" id="HE601002">
    <property type="protein sequence ID" value="CAP30338.1"/>
    <property type="molecule type" value="Genomic_DNA"/>
</dbReference>
<dbReference type="InterPro" id="IPR029026">
    <property type="entry name" value="tRNA_m1G_MTases_N"/>
</dbReference>
<dbReference type="SUPFAM" id="SSF75217">
    <property type="entry name" value="alpha/beta knot"/>
    <property type="match status" value="1"/>
</dbReference>
<reference evidence="15 16" key="2">
    <citation type="journal article" date="2011" name="PLoS Genet.">
        <title>Caenorhabditis briggsae recombinant inbred line genotypes reveal inter-strain incompatibility and the evolution of recombination.</title>
        <authorList>
            <person name="Ross J.A."/>
            <person name="Koboldt D.C."/>
            <person name="Staisch J.E."/>
            <person name="Chamberlin H.M."/>
            <person name="Gupta B.P."/>
            <person name="Miller R.D."/>
            <person name="Baird S.E."/>
            <person name="Haag E.S."/>
        </authorList>
    </citation>
    <scope>NUCLEOTIDE SEQUENCE [LARGE SCALE GENOMIC DNA]</scope>
    <source>
        <strain evidence="15 16">AF16</strain>
    </source>
</reference>
<dbReference type="STRING" id="6238.A8XCI9"/>
<name>A8XCI9_CAEBR</name>
<dbReference type="FunCoup" id="A8XCI9">
    <property type="interactions" value="88"/>
</dbReference>
<dbReference type="CTD" id="8571925"/>
<protein>
    <recommendedName>
        <fullName evidence="11">Ribosomal RNA-processing protein 43</fullName>
    </recommendedName>
</protein>
<dbReference type="eggNOG" id="KOG0839">
    <property type="taxonomic scope" value="Eukaryota"/>
</dbReference>
<evidence type="ECO:0000256" key="3">
    <source>
        <dbReference type="ARBA" id="ARBA00006678"/>
    </source>
</evidence>
<evidence type="ECO:0000256" key="1">
    <source>
        <dbReference type="ARBA" id="ARBA00004496"/>
    </source>
</evidence>
<evidence type="ECO:0000256" key="9">
    <source>
        <dbReference type="ARBA" id="ARBA00022884"/>
    </source>
</evidence>
<dbReference type="SUPFAM" id="SSF54211">
    <property type="entry name" value="Ribosomal protein S5 domain 2-like"/>
    <property type="match status" value="1"/>
</dbReference>
<comment type="subcellular location">
    <subcellularLocation>
        <location evidence="1">Cytoplasm</location>
    </subcellularLocation>
    <subcellularLocation>
        <location evidence="2">Nucleus</location>
        <location evidence="2">Nucleolus</location>
    </subcellularLocation>
</comment>
<feature type="transmembrane region" description="Helical" evidence="12">
    <location>
        <begin position="54"/>
        <end position="74"/>
    </location>
</feature>
<dbReference type="GO" id="GO:0000467">
    <property type="term" value="P:exonucleolytic trimming to generate mature 3'-end of 5.8S rRNA from tricistronic rRNA transcript (SSU-rRNA, 5.8S rRNA, LSU-rRNA)"/>
    <property type="evidence" value="ECO:0000318"/>
    <property type="project" value="GO_Central"/>
</dbReference>
<keyword evidence="5" id="KW-0698">rRNA processing</keyword>
<dbReference type="Pfam" id="PF01138">
    <property type="entry name" value="RNase_PH"/>
    <property type="match status" value="1"/>
</dbReference>
<dbReference type="PANTHER" id="PTHR11097:SF9">
    <property type="entry name" value="EXOSOME COMPLEX COMPONENT RRP43"/>
    <property type="match status" value="1"/>
</dbReference>
<evidence type="ECO:0000259" key="14">
    <source>
        <dbReference type="Pfam" id="PF01138"/>
    </source>
</evidence>
<dbReference type="HOGENOM" id="CLU_065655_0_0_1"/>
<evidence type="ECO:0000256" key="12">
    <source>
        <dbReference type="SAM" id="Phobius"/>
    </source>
</evidence>
<evidence type="ECO:0000259" key="13">
    <source>
        <dbReference type="Pfam" id="PF00588"/>
    </source>
</evidence>
<keyword evidence="9" id="KW-0694">RNA-binding</keyword>
<dbReference type="InterPro" id="IPR001537">
    <property type="entry name" value="SpoU_MeTrfase"/>
</dbReference>
<comment type="similarity">
    <text evidence="3">Belongs to the RNase PH family.</text>
</comment>
<evidence type="ECO:0000313" key="16">
    <source>
        <dbReference type="Proteomes" id="UP000008549"/>
    </source>
</evidence>
<dbReference type="KEGG" id="cbr:CBG_11133"/>
<dbReference type="GO" id="GO:0071035">
    <property type="term" value="P:nuclear polyadenylation-dependent rRNA catabolic process"/>
    <property type="evidence" value="ECO:0000318"/>
    <property type="project" value="GO_Central"/>
</dbReference>
<reference evidence="15 16" key="1">
    <citation type="journal article" date="2003" name="PLoS Biol.">
        <title>The genome sequence of Caenorhabditis briggsae: a platform for comparative genomics.</title>
        <authorList>
            <person name="Stein L.D."/>
            <person name="Bao Z."/>
            <person name="Blasiar D."/>
            <person name="Blumenthal T."/>
            <person name="Brent M.R."/>
            <person name="Chen N."/>
            <person name="Chinwalla A."/>
            <person name="Clarke L."/>
            <person name="Clee C."/>
            <person name="Coghlan A."/>
            <person name="Coulson A."/>
            <person name="D'Eustachio P."/>
            <person name="Fitch D.H."/>
            <person name="Fulton L.A."/>
            <person name="Fulton R.E."/>
            <person name="Griffiths-Jones S."/>
            <person name="Harris T.W."/>
            <person name="Hillier L.W."/>
            <person name="Kamath R."/>
            <person name="Kuwabara P.E."/>
            <person name="Mardis E.R."/>
            <person name="Marra M.A."/>
            <person name="Miner T.L."/>
            <person name="Minx P."/>
            <person name="Mullikin J.C."/>
            <person name="Plumb R.W."/>
            <person name="Rogers J."/>
            <person name="Schein J.E."/>
            <person name="Sohrmann M."/>
            <person name="Spieth J."/>
            <person name="Stajich J.E."/>
            <person name="Wei C."/>
            <person name="Willey D."/>
            <person name="Wilson R.K."/>
            <person name="Durbin R."/>
            <person name="Waterston R.H."/>
        </authorList>
    </citation>
    <scope>NUCLEOTIDE SEQUENCE [LARGE SCALE GENOMIC DNA]</scope>
    <source>
        <strain evidence="15 16">AF16</strain>
    </source>
</reference>
<accession>A8XCI9</accession>
<keyword evidence="6" id="KW-0489">Methyltransferase</keyword>
<dbReference type="InterPro" id="IPR029028">
    <property type="entry name" value="Alpha/beta_knot_MTases"/>
</dbReference>
<dbReference type="InterPro" id="IPR020568">
    <property type="entry name" value="Ribosomal_Su5_D2-typ_SF"/>
</dbReference>
<proteinExistence type="inferred from homology"/>
<evidence type="ECO:0000256" key="4">
    <source>
        <dbReference type="ARBA" id="ARBA00022490"/>
    </source>
</evidence>
<evidence type="ECO:0000313" key="15">
    <source>
        <dbReference type="EMBL" id="CAP30338.1"/>
    </source>
</evidence>
<keyword evidence="16" id="KW-1185">Reference proteome</keyword>
<keyword evidence="7" id="KW-0808">Transferase</keyword>
<dbReference type="InterPro" id="IPR027408">
    <property type="entry name" value="PNPase/RNase_PH_dom_sf"/>
</dbReference>
<dbReference type="OMA" id="FKQGECG"/>
<evidence type="ECO:0000256" key="10">
    <source>
        <dbReference type="ARBA" id="ARBA00023242"/>
    </source>
</evidence>
<dbReference type="GO" id="GO:0071038">
    <property type="term" value="P:TRAMP-dependent tRNA surveillance pathway"/>
    <property type="evidence" value="ECO:0000318"/>
    <property type="project" value="GO_Central"/>
</dbReference>
<dbReference type="AlphaFoldDB" id="A8XCI9"/>
<dbReference type="GO" id="GO:0032259">
    <property type="term" value="P:methylation"/>
    <property type="evidence" value="ECO:0007669"/>
    <property type="project" value="UniProtKB-KW"/>
</dbReference>
<dbReference type="InterPro" id="IPR050590">
    <property type="entry name" value="Exosome_comp_Rrp42_subfam"/>
</dbReference>
<keyword evidence="12" id="KW-1133">Transmembrane helix</keyword>
<dbReference type="InParanoid" id="A8XCI9"/>
<evidence type="ECO:0000256" key="11">
    <source>
        <dbReference type="ARBA" id="ARBA00030617"/>
    </source>
</evidence>
<dbReference type="GO" id="GO:0034476">
    <property type="term" value="P:U5 snRNA 3'-end processing"/>
    <property type="evidence" value="ECO:0000318"/>
    <property type="project" value="GO_Central"/>
</dbReference>
<dbReference type="Pfam" id="PF00588">
    <property type="entry name" value="SpoU_methylase"/>
    <property type="match status" value="1"/>
</dbReference>
<keyword evidence="12" id="KW-0472">Membrane</keyword>